<proteinExistence type="predicted"/>
<dbReference type="Proteomes" id="UP001177744">
    <property type="component" value="Unassembled WGS sequence"/>
</dbReference>
<evidence type="ECO:0000313" key="1">
    <source>
        <dbReference type="EMBL" id="KAK1342185.1"/>
    </source>
</evidence>
<evidence type="ECO:0000313" key="2">
    <source>
        <dbReference type="Proteomes" id="UP001177744"/>
    </source>
</evidence>
<dbReference type="EMBL" id="JAULJE010000006">
    <property type="protein sequence ID" value="KAK1342185.1"/>
    <property type="molecule type" value="Genomic_DNA"/>
</dbReference>
<protein>
    <submittedName>
        <fullName evidence="1">Uncharacterized protein</fullName>
    </submittedName>
</protein>
<reference evidence="1" key="1">
    <citation type="submission" date="2023-06" db="EMBL/GenBank/DDBJ databases">
        <title>Reference genome for the Northern bat (Eptesicus nilssonii), a most northern bat species.</title>
        <authorList>
            <person name="Laine V.N."/>
            <person name="Pulliainen A.T."/>
            <person name="Lilley T.M."/>
        </authorList>
    </citation>
    <scope>NUCLEOTIDE SEQUENCE</scope>
    <source>
        <strain evidence="1">BLF_Eptnil</strain>
        <tissue evidence="1">Kidney</tissue>
    </source>
</reference>
<organism evidence="1 2">
    <name type="scientific">Cnephaeus nilssonii</name>
    <name type="common">Northern bat</name>
    <name type="synonym">Eptesicus nilssonii</name>
    <dbReference type="NCBI Taxonomy" id="3371016"/>
    <lineage>
        <taxon>Eukaryota</taxon>
        <taxon>Metazoa</taxon>
        <taxon>Chordata</taxon>
        <taxon>Craniata</taxon>
        <taxon>Vertebrata</taxon>
        <taxon>Euteleostomi</taxon>
        <taxon>Mammalia</taxon>
        <taxon>Eutheria</taxon>
        <taxon>Laurasiatheria</taxon>
        <taxon>Chiroptera</taxon>
        <taxon>Yangochiroptera</taxon>
        <taxon>Vespertilionidae</taxon>
        <taxon>Cnephaeus</taxon>
    </lineage>
</organism>
<sequence length="112" mass="12796">MRPWVRMKLNPGSGQGRVPLDPVPALPQAFTTLSVSIELISDTCHALFLAQLQQIILYLLLRVIFQIVKLNNSCKCSGSNRCIDQNLLEKKELVQLKEQNLENRYEMSLRSK</sequence>
<accession>A0AA40I470</accession>
<comment type="caution">
    <text evidence="1">The sequence shown here is derived from an EMBL/GenBank/DDBJ whole genome shotgun (WGS) entry which is preliminary data.</text>
</comment>
<keyword evidence="2" id="KW-1185">Reference proteome</keyword>
<gene>
    <name evidence="1" type="ORF">QTO34_016942</name>
</gene>
<name>A0AA40I470_CNENI</name>
<dbReference type="AlphaFoldDB" id="A0AA40I470"/>